<evidence type="ECO:0000256" key="1">
    <source>
        <dbReference type="ARBA" id="ARBA00010879"/>
    </source>
</evidence>
<protein>
    <recommendedName>
        <fullName evidence="2">ribonuclease H</fullName>
        <ecNumber evidence="2">3.1.26.4</ecNumber>
    </recommendedName>
</protein>
<dbReference type="GO" id="GO:0004523">
    <property type="term" value="F:RNA-DNA hybrid ribonuclease activity"/>
    <property type="evidence" value="ECO:0007669"/>
    <property type="project" value="UniProtKB-EC"/>
</dbReference>
<dbReference type="SUPFAM" id="SSF56672">
    <property type="entry name" value="DNA/RNA polymerases"/>
    <property type="match status" value="1"/>
</dbReference>
<dbReference type="EMBL" id="JAROKS010000015">
    <property type="protein sequence ID" value="KAK1795523.1"/>
    <property type="molecule type" value="Genomic_DNA"/>
</dbReference>
<dbReference type="Pfam" id="PF00078">
    <property type="entry name" value="RVT_1"/>
    <property type="match status" value="1"/>
</dbReference>
<dbReference type="AlphaFoldDB" id="A0AAD8Z9F0"/>
<dbReference type="PANTHER" id="PTHR24559">
    <property type="entry name" value="TRANSPOSON TY3-I GAG-POL POLYPROTEIN"/>
    <property type="match status" value="1"/>
</dbReference>
<dbReference type="InterPro" id="IPR053134">
    <property type="entry name" value="RNA-dir_DNA_polymerase"/>
</dbReference>
<evidence type="ECO:0000313" key="5">
    <source>
        <dbReference type="Proteomes" id="UP001239994"/>
    </source>
</evidence>
<dbReference type="EC" id="3.1.26.4" evidence="2"/>
<feature type="domain" description="Reverse transcriptase" evidence="3">
    <location>
        <begin position="1"/>
        <end position="164"/>
    </location>
</feature>
<comment type="caution">
    <text evidence="4">The sequence shown here is derived from an EMBL/GenBank/DDBJ whole genome shotgun (WGS) entry which is preliminary data.</text>
</comment>
<dbReference type="InterPro" id="IPR043128">
    <property type="entry name" value="Rev_trsase/Diguanyl_cyclase"/>
</dbReference>
<evidence type="ECO:0000256" key="2">
    <source>
        <dbReference type="ARBA" id="ARBA00012180"/>
    </source>
</evidence>
<evidence type="ECO:0000259" key="3">
    <source>
        <dbReference type="PROSITE" id="PS50878"/>
    </source>
</evidence>
<dbReference type="Gene3D" id="3.30.70.270">
    <property type="match status" value="1"/>
</dbReference>
<dbReference type="Gene3D" id="3.10.10.10">
    <property type="entry name" value="HIV Type 1 Reverse Transcriptase, subunit A, domain 1"/>
    <property type="match status" value="1"/>
</dbReference>
<evidence type="ECO:0000313" key="4">
    <source>
        <dbReference type="EMBL" id="KAK1795523.1"/>
    </source>
</evidence>
<gene>
    <name evidence="4" type="ORF">P4O66_001010</name>
</gene>
<proteinExistence type="inferred from homology"/>
<dbReference type="Proteomes" id="UP001239994">
    <property type="component" value="Unassembled WGS sequence"/>
</dbReference>
<name>A0AAD8Z9F0_9TELE</name>
<organism evidence="4 5">
    <name type="scientific">Electrophorus voltai</name>
    <dbReference type="NCBI Taxonomy" id="2609070"/>
    <lineage>
        <taxon>Eukaryota</taxon>
        <taxon>Metazoa</taxon>
        <taxon>Chordata</taxon>
        <taxon>Craniata</taxon>
        <taxon>Vertebrata</taxon>
        <taxon>Euteleostomi</taxon>
        <taxon>Actinopterygii</taxon>
        <taxon>Neopterygii</taxon>
        <taxon>Teleostei</taxon>
        <taxon>Ostariophysi</taxon>
        <taxon>Gymnotiformes</taxon>
        <taxon>Gymnotoidei</taxon>
        <taxon>Gymnotidae</taxon>
        <taxon>Electrophorus</taxon>
    </lineage>
</organism>
<comment type="similarity">
    <text evidence="1">Belongs to the beta type-B retroviral polymerase family. HERV class-II K(HML-2) pol subfamily.</text>
</comment>
<dbReference type="PROSITE" id="PS50878">
    <property type="entry name" value="RT_POL"/>
    <property type="match status" value="1"/>
</dbReference>
<dbReference type="PANTHER" id="PTHR24559:SF440">
    <property type="entry name" value="RIBONUCLEASE H"/>
    <property type="match status" value="1"/>
</dbReference>
<dbReference type="InterPro" id="IPR000477">
    <property type="entry name" value="RT_dom"/>
</dbReference>
<reference evidence="4" key="1">
    <citation type="submission" date="2023-03" db="EMBL/GenBank/DDBJ databases">
        <title>Electrophorus voltai genome.</title>
        <authorList>
            <person name="Bian C."/>
        </authorList>
    </citation>
    <scope>NUCLEOTIDE SEQUENCE</scope>
    <source>
        <strain evidence="4">CB-2022</strain>
        <tissue evidence="4">Muscle</tissue>
    </source>
</reference>
<accession>A0AAD8Z9F0</accession>
<dbReference type="InterPro" id="IPR043502">
    <property type="entry name" value="DNA/RNA_pol_sf"/>
</dbReference>
<keyword evidence="5" id="KW-1185">Reference proteome</keyword>
<sequence>MEQYITEALKQGYVHPSKSPASASVFFVKRKRVASQDRVDYGGLNQLLLQHYCPLPLFPAALLRGAKLDLCSAYNLIRFKEGDKWKTAFSTSTGHYEYLVLPYGLATAPSIFQVYINKVLREFLGRSVLAYIDDIFLLGPTCARRKGCSLYLNEKIPLLQGGKV</sequence>
<dbReference type="CDD" id="cd01647">
    <property type="entry name" value="RT_LTR"/>
    <property type="match status" value="1"/>
</dbReference>